<dbReference type="InterPro" id="IPR003824">
    <property type="entry name" value="UppP"/>
</dbReference>
<comment type="subcellular location">
    <subcellularLocation>
        <location evidence="1 14">Cell membrane</location>
        <topology evidence="1 14">Multi-pass membrane protein</topology>
    </subcellularLocation>
</comment>
<evidence type="ECO:0000256" key="12">
    <source>
        <dbReference type="ARBA" id="ARBA00032932"/>
    </source>
</evidence>
<dbReference type="RefSeq" id="WP_199597875.1">
    <property type="nucleotide sequence ID" value="NZ_JAEHJZ010000008.1"/>
</dbReference>
<evidence type="ECO:0000256" key="2">
    <source>
        <dbReference type="ARBA" id="ARBA00010621"/>
    </source>
</evidence>
<feature type="transmembrane region" description="Helical" evidence="14">
    <location>
        <begin position="243"/>
        <end position="263"/>
    </location>
</feature>
<evidence type="ECO:0000256" key="14">
    <source>
        <dbReference type="HAMAP-Rule" id="MF_01006"/>
    </source>
</evidence>
<evidence type="ECO:0000256" key="13">
    <source>
        <dbReference type="ARBA" id="ARBA00047594"/>
    </source>
</evidence>
<dbReference type="GO" id="GO:0071555">
    <property type="term" value="P:cell wall organization"/>
    <property type="evidence" value="ECO:0007669"/>
    <property type="project" value="UniProtKB-KW"/>
</dbReference>
<evidence type="ECO:0000256" key="1">
    <source>
        <dbReference type="ARBA" id="ARBA00004651"/>
    </source>
</evidence>
<evidence type="ECO:0000256" key="4">
    <source>
        <dbReference type="ARBA" id="ARBA00021581"/>
    </source>
</evidence>
<comment type="function">
    <text evidence="14">Catalyzes the dephosphorylation of undecaprenyl diphosphate (UPP). Confers resistance to bacitracin.</text>
</comment>
<dbReference type="Pfam" id="PF02673">
    <property type="entry name" value="BacA"/>
    <property type="match status" value="1"/>
</dbReference>
<feature type="transmembrane region" description="Helical" evidence="14">
    <location>
        <begin position="114"/>
        <end position="131"/>
    </location>
</feature>
<dbReference type="NCBIfam" id="TIGR00753">
    <property type="entry name" value="undec_PP_bacA"/>
    <property type="match status" value="1"/>
</dbReference>
<dbReference type="GO" id="GO:0046677">
    <property type="term" value="P:response to antibiotic"/>
    <property type="evidence" value="ECO:0007669"/>
    <property type="project" value="UniProtKB-UniRule"/>
</dbReference>
<feature type="transmembrane region" description="Helical" evidence="14">
    <location>
        <begin position="143"/>
        <end position="161"/>
    </location>
</feature>
<feature type="transmembrane region" description="Helical" evidence="14">
    <location>
        <begin position="214"/>
        <end position="237"/>
    </location>
</feature>
<feature type="transmembrane region" description="Helical" evidence="14">
    <location>
        <begin position="44"/>
        <end position="63"/>
    </location>
</feature>
<dbReference type="Proteomes" id="UP000662373">
    <property type="component" value="Unassembled WGS sequence"/>
</dbReference>
<comment type="miscellaneous">
    <text evidence="14">Bacitracin is thought to be involved in the inhibition of peptidoglycan synthesis by sequestering undecaprenyl diphosphate, thereby reducing the pool of lipid carrier available.</text>
</comment>
<keyword evidence="14" id="KW-0961">Cell wall biogenesis/degradation</keyword>
<dbReference type="GO" id="GO:0009252">
    <property type="term" value="P:peptidoglycan biosynthetic process"/>
    <property type="evidence" value="ECO:0007669"/>
    <property type="project" value="UniProtKB-KW"/>
</dbReference>
<dbReference type="AlphaFoldDB" id="A0A934KRF9"/>
<sequence length="265" mass="28770">MDLLEAIILGIIQGLTEFLPVSSSGHLEIGKAILGDNFEAKESLLFTVVLHFATALSTIVVFRKDIWSILKGILKFEWNDDMQFAAKIALSMIPAVVIGLLFEEELESLFGNNILFVGYMLLVTALLLFLADKAKDTDKKVSFSNAFIIGISQAIAMLPGISRSGATISTSVLLGNDKGKAARFSFLMVVPLIFGKMAKDALSGEISYESSGSLPLLVGFIAAFVSGLFACTWMIKLVKKSKLTYFAIYCVVIGLIAIIFSLYNN</sequence>
<comment type="caution">
    <text evidence="15">The sequence shown here is derived from an EMBL/GenBank/DDBJ whole genome shotgun (WGS) entry which is preliminary data.</text>
</comment>
<reference evidence="15 16" key="1">
    <citation type="submission" date="2020-09" db="EMBL/GenBank/DDBJ databases">
        <title>Draft genome of Gelidibacter salicanalis PAMC21136.</title>
        <authorList>
            <person name="Park H."/>
        </authorList>
    </citation>
    <scope>NUCLEOTIDE SEQUENCE [LARGE SCALE GENOMIC DNA]</scope>
    <source>
        <strain evidence="15 16">PAMC21136</strain>
    </source>
</reference>
<dbReference type="EC" id="3.6.1.27" evidence="3 14"/>
<evidence type="ECO:0000256" key="9">
    <source>
        <dbReference type="ARBA" id="ARBA00023136"/>
    </source>
</evidence>
<dbReference type="HAMAP" id="MF_01006">
    <property type="entry name" value="Undec_diphosphatase"/>
    <property type="match status" value="1"/>
</dbReference>
<evidence type="ECO:0000256" key="10">
    <source>
        <dbReference type="ARBA" id="ARBA00023251"/>
    </source>
</evidence>
<dbReference type="PANTHER" id="PTHR30622:SF2">
    <property type="entry name" value="UNDECAPRENYL-DIPHOSPHATASE"/>
    <property type="match status" value="1"/>
</dbReference>
<keyword evidence="9 14" id="KW-0472">Membrane</keyword>
<accession>A0A934KRF9</accession>
<proteinExistence type="inferred from homology"/>
<keyword evidence="8 14" id="KW-1133">Transmembrane helix</keyword>
<comment type="similarity">
    <text evidence="2 14">Belongs to the UppP family.</text>
</comment>
<keyword evidence="5 14" id="KW-1003">Cell membrane</keyword>
<feature type="transmembrane region" description="Helical" evidence="14">
    <location>
        <begin position="84"/>
        <end position="102"/>
    </location>
</feature>
<evidence type="ECO:0000256" key="3">
    <source>
        <dbReference type="ARBA" id="ARBA00012374"/>
    </source>
</evidence>
<dbReference type="GO" id="GO:0005886">
    <property type="term" value="C:plasma membrane"/>
    <property type="evidence" value="ECO:0007669"/>
    <property type="project" value="UniProtKB-SubCell"/>
</dbReference>
<keyword evidence="14" id="KW-0133">Cell shape</keyword>
<keyword evidence="14" id="KW-0573">Peptidoglycan synthesis</keyword>
<name>A0A934KRF9_9FLAO</name>
<evidence type="ECO:0000256" key="8">
    <source>
        <dbReference type="ARBA" id="ARBA00022989"/>
    </source>
</evidence>
<keyword evidence="6 14" id="KW-0812">Transmembrane</keyword>
<protein>
    <recommendedName>
        <fullName evidence="4 14">Undecaprenyl-diphosphatase</fullName>
        <ecNumber evidence="3 14">3.6.1.27</ecNumber>
    </recommendedName>
    <alternativeName>
        <fullName evidence="12 14">Bacitracin resistance protein</fullName>
    </alternativeName>
    <alternativeName>
        <fullName evidence="11 14">Undecaprenyl pyrophosphate phosphatase</fullName>
    </alternativeName>
</protein>
<gene>
    <name evidence="14 15" type="primary">uppP</name>
    <name evidence="15" type="ORF">JEM65_05330</name>
</gene>
<organism evidence="15 16">
    <name type="scientific">Gelidibacter salicanalis</name>
    <dbReference type="NCBI Taxonomy" id="291193"/>
    <lineage>
        <taxon>Bacteria</taxon>
        <taxon>Pseudomonadati</taxon>
        <taxon>Bacteroidota</taxon>
        <taxon>Flavobacteriia</taxon>
        <taxon>Flavobacteriales</taxon>
        <taxon>Flavobacteriaceae</taxon>
        <taxon>Gelidibacter</taxon>
    </lineage>
</organism>
<feature type="transmembrane region" description="Helical" evidence="14">
    <location>
        <begin position="181"/>
        <end position="202"/>
    </location>
</feature>
<keyword evidence="10 14" id="KW-0046">Antibiotic resistance</keyword>
<evidence type="ECO:0000313" key="15">
    <source>
        <dbReference type="EMBL" id="MBJ7880076.1"/>
    </source>
</evidence>
<evidence type="ECO:0000313" key="16">
    <source>
        <dbReference type="Proteomes" id="UP000662373"/>
    </source>
</evidence>
<keyword evidence="16" id="KW-1185">Reference proteome</keyword>
<dbReference type="EMBL" id="JAEHJZ010000008">
    <property type="protein sequence ID" value="MBJ7880076.1"/>
    <property type="molecule type" value="Genomic_DNA"/>
</dbReference>
<keyword evidence="7 14" id="KW-0378">Hydrolase</keyword>
<dbReference type="PANTHER" id="PTHR30622">
    <property type="entry name" value="UNDECAPRENYL-DIPHOSPHATASE"/>
    <property type="match status" value="1"/>
</dbReference>
<dbReference type="GO" id="GO:0008360">
    <property type="term" value="P:regulation of cell shape"/>
    <property type="evidence" value="ECO:0007669"/>
    <property type="project" value="UniProtKB-KW"/>
</dbReference>
<comment type="catalytic activity">
    <reaction evidence="13 14">
        <text>di-trans,octa-cis-undecaprenyl diphosphate + H2O = di-trans,octa-cis-undecaprenyl phosphate + phosphate + H(+)</text>
        <dbReference type="Rhea" id="RHEA:28094"/>
        <dbReference type="ChEBI" id="CHEBI:15377"/>
        <dbReference type="ChEBI" id="CHEBI:15378"/>
        <dbReference type="ChEBI" id="CHEBI:43474"/>
        <dbReference type="ChEBI" id="CHEBI:58405"/>
        <dbReference type="ChEBI" id="CHEBI:60392"/>
        <dbReference type="EC" id="3.6.1.27"/>
    </reaction>
</comment>
<evidence type="ECO:0000256" key="11">
    <source>
        <dbReference type="ARBA" id="ARBA00032707"/>
    </source>
</evidence>
<evidence type="ECO:0000256" key="5">
    <source>
        <dbReference type="ARBA" id="ARBA00022475"/>
    </source>
</evidence>
<evidence type="ECO:0000256" key="6">
    <source>
        <dbReference type="ARBA" id="ARBA00022692"/>
    </source>
</evidence>
<dbReference type="GO" id="GO:0050380">
    <property type="term" value="F:undecaprenyl-diphosphatase activity"/>
    <property type="evidence" value="ECO:0007669"/>
    <property type="project" value="UniProtKB-UniRule"/>
</dbReference>
<evidence type="ECO:0000256" key="7">
    <source>
        <dbReference type="ARBA" id="ARBA00022801"/>
    </source>
</evidence>